<evidence type="ECO:0000256" key="2">
    <source>
        <dbReference type="ARBA" id="ARBA00004401"/>
    </source>
</evidence>
<dbReference type="InterPro" id="IPR036950">
    <property type="entry name" value="PBP_transglycosylase"/>
</dbReference>
<keyword evidence="11" id="KW-0328">Glycosyltransferase</keyword>
<dbReference type="GO" id="GO:0006508">
    <property type="term" value="P:proteolysis"/>
    <property type="evidence" value="ECO:0007669"/>
    <property type="project" value="UniProtKB-KW"/>
</dbReference>
<dbReference type="InterPro" id="IPR012338">
    <property type="entry name" value="Beta-lactam/transpept-like"/>
</dbReference>
<evidence type="ECO:0000256" key="21">
    <source>
        <dbReference type="ARBA" id="ARBA00023268"/>
    </source>
</evidence>
<evidence type="ECO:0000256" key="25">
    <source>
        <dbReference type="ARBA" id="ARBA00049902"/>
    </source>
</evidence>
<dbReference type="Proteomes" id="UP000878956">
    <property type="component" value="Unassembled WGS sequence"/>
</dbReference>
<evidence type="ECO:0000256" key="1">
    <source>
        <dbReference type="ARBA" id="ARBA00002624"/>
    </source>
</evidence>
<evidence type="ECO:0000256" key="17">
    <source>
        <dbReference type="ARBA" id="ARBA00022984"/>
    </source>
</evidence>
<evidence type="ECO:0000313" key="31">
    <source>
        <dbReference type="EMBL" id="HBH1544194.1"/>
    </source>
</evidence>
<dbReference type="GO" id="GO:0009002">
    <property type="term" value="F:serine-type D-Ala-D-Ala carboxypeptidase activity"/>
    <property type="evidence" value="ECO:0007669"/>
    <property type="project" value="UniProtKB-EC"/>
</dbReference>
<keyword evidence="27" id="KW-0175">Coiled coil</keyword>
<keyword evidence="21" id="KW-0511">Multifunctional enzyme</keyword>
<keyword evidence="12" id="KW-0808">Transferase</keyword>
<evidence type="ECO:0000256" key="18">
    <source>
        <dbReference type="ARBA" id="ARBA00022989"/>
    </source>
</evidence>
<keyword evidence="22" id="KW-0961">Cell wall biogenesis/degradation</keyword>
<dbReference type="Gene3D" id="1.10.3810.10">
    <property type="entry name" value="Biosynthetic peptidoglycan transglycosylase-like"/>
    <property type="match status" value="1"/>
</dbReference>
<feature type="compositionally biased region" description="Low complexity" evidence="28">
    <location>
        <begin position="781"/>
        <end position="803"/>
    </location>
</feature>
<dbReference type="GO" id="GO:0009252">
    <property type="term" value="P:peptidoglycan biosynthetic process"/>
    <property type="evidence" value="ECO:0007669"/>
    <property type="project" value="UniProtKB-KW"/>
</dbReference>
<dbReference type="EC" id="2.4.99.28" evidence="24"/>
<keyword evidence="20" id="KW-0046">Antibiotic resistance</keyword>
<keyword evidence="19" id="KW-0472">Membrane</keyword>
<feature type="coiled-coil region" evidence="27">
    <location>
        <begin position="628"/>
        <end position="655"/>
    </location>
</feature>
<dbReference type="InterPro" id="IPR023346">
    <property type="entry name" value="Lysozyme-like_dom_sf"/>
</dbReference>
<evidence type="ECO:0000256" key="28">
    <source>
        <dbReference type="SAM" id="MobiDB-lite"/>
    </source>
</evidence>
<gene>
    <name evidence="31" type="ORF">KRM00_003738</name>
</gene>
<feature type="region of interest" description="Disordered" evidence="28">
    <location>
        <begin position="758"/>
        <end position="817"/>
    </location>
</feature>
<keyword evidence="14" id="KW-0378">Hydrolase</keyword>
<name>A0AAN5VQ05_CLODI</name>
<dbReference type="GO" id="GO:0005886">
    <property type="term" value="C:plasma membrane"/>
    <property type="evidence" value="ECO:0007669"/>
    <property type="project" value="UniProtKB-SubCell"/>
</dbReference>
<evidence type="ECO:0000256" key="14">
    <source>
        <dbReference type="ARBA" id="ARBA00022801"/>
    </source>
</evidence>
<reference evidence="31" key="2">
    <citation type="submission" date="2021-06" db="EMBL/GenBank/DDBJ databases">
        <authorList>
            <consortium name="NCBI Pathogen Detection Project"/>
        </authorList>
    </citation>
    <scope>NUCLEOTIDE SEQUENCE</scope>
    <source>
        <strain evidence="31">HN1000</strain>
    </source>
</reference>
<evidence type="ECO:0000256" key="23">
    <source>
        <dbReference type="ARBA" id="ARBA00034000"/>
    </source>
</evidence>
<dbReference type="GO" id="GO:0008658">
    <property type="term" value="F:penicillin binding"/>
    <property type="evidence" value="ECO:0007669"/>
    <property type="project" value="InterPro"/>
</dbReference>
<dbReference type="SUPFAM" id="SSF53955">
    <property type="entry name" value="Lysozyme-like"/>
    <property type="match status" value="1"/>
</dbReference>
<evidence type="ECO:0000256" key="19">
    <source>
        <dbReference type="ARBA" id="ARBA00023136"/>
    </source>
</evidence>
<comment type="similarity">
    <text evidence="5">In the N-terminal section; belongs to the glycosyltransferase 51 family.</text>
</comment>
<evidence type="ECO:0000259" key="29">
    <source>
        <dbReference type="Pfam" id="PF00905"/>
    </source>
</evidence>
<dbReference type="EMBL" id="DAEPXK010000064">
    <property type="protein sequence ID" value="HBH1544194.1"/>
    <property type="molecule type" value="Genomic_DNA"/>
</dbReference>
<evidence type="ECO:0000256" key="12">
    <source>
        <dbReference type="ARBA" id="ARBA00022679"/>
    </source>
</evidence>
<evidence type="ECO:0000256" key="7">
    <source>
        <dbReference type="ARBA" id="ARBA00018638"/>
    </source>
</evidence>
<sequence length="817" mass="95114">MDRNSFNNRETTKIYDNNGKLLKEFKVREYDYQKYKDINPYVFKAFIAVEDKRFYEHNGIDFKALIRAGVVILKGGSLQGGSTITQQLAKNIFLSMDRNIWRKLEEAVIAQEIEKKFSKSDILEFYVNNINFGHGCYSVETASMYYFGKNTKDLNVSQIALLAGIPNNPSLYDPMLNKENAIKRRNNIIDKMYESKFITEKEQLNAKKEILELNVKKKYYDNNINDYAVEYAIQKSTEEIMKNNGFQFRYMFDNEEQRKKYSNLYSSEYKKCREELLNGGYKINTCINFDLQNKLQSIINKEMIKYKKINKSNSLYMKQSASTVIDNNTGEVIAIVGGRTQEGKSNTFNRASIGARQPGSTMKPLISYLPAFEKGYSPDDEFEDRPINKGPSNWYNGYKGRITLRYATEISTNTIPFRLTKLNGVEKSLKYLAKMNFKYLTSTDRTPTIALGGLTRGATTTEMASAYSTIARNGEFIEPTNVKEIKKISTGEIIYKNNKNKKRVYDSGASYLMTDVLKGSIEKEHGTSHKAKLNNYKYQAGKTGTTNDNKDAWFCGYTPYYTMSVWIGDDIPSYQSSLESNSVKYIWNKFMSGLHEGKEDVDFKKPDQVYSKNGKLKTLGPQEFAIKKERLDLEKNRKNNEAEVQKERLKELEYRIIFGLSEEEETIREIKAKNDIESLREYKLIDLKQVKEIDKILLKVKNSINNVKRKSIYDELIEEYRFLNDNFNEIKEQLNREKREEEYLKEKKEREYQEKIKNQIKNNVQENVEKDTSIKNEDLNNELNNESDNESNNTEDSQENNNNKNDDTETNNNENKV</sequence>
<keyword evidence="13" id="KW-0812">Transmembrane</keyword>
<dbReference type="SUPFAM" id="SSF56601">
    <property type="entry name" value="beta-lactamase/transpeptidase-like"/>
    <property type="match status" value="1"/>
</dbReference>
<comment type="caution">
    <text evidence="31">The sequence shown here is derived from an EMBL/GenBank/DDBJ whole genome shotgun (WGS) entry which is preliminary data.</text>
</comment>
<accession>A0AAN5VQ05</accession>
<keyword evidence="9" id="KW-0121">Carboxypeptidase</keyword>
<dbReference type="InterPro" id="IPR001460">
    <property type="entry name" value="PCN-bd_Tpept"/>
</dbReference>
<dbReference type="GO" id="GO:0030288">
    <property type="term" value="C:outer membrane-bounded periplasmic space"/>
    <property type="evidence" value="ECO:0007669"/>
    <property type="project" value="TreeGrafter"/>
</dbReference>
<evidence type="ECO:0000256" key="8">
    <source>
        <dbReference type="ARBA" id="ARBA00022475"/>
    </source>
</evidence>
<comment type="catalytic activity">
    <reaction evidence="23">
        <text>Preferential cleavage: (Ac)2-L-Lys-D-Ala-|-D-Ala. Also transpeptidation of peptidyl-alanyl moieties that are N-acyl substituents of D-alanine.</text>
        <dbReference type="EC" id="3.4.16.4"/>
    </reaction>
</comment>
<keyword evidence="8" id="KW-1003">Cell membrane</keyword>
<dbReference type="PANTHER" id="PTHR32282:SF11">
    <property type="entry name" value="PENICILLIN-BINDING PROTEIN 1B"/>
    <property type="match status" value="1"/>
</dbReference>
<evidence type="ECO:0000256" key="15">
    <source>
        <dbReference type="ARBA" id="ARBA00022960"/>
    </source>
</evidence>
<comment type="similarity">
    <text evidence="4">In the C-terminal section; belongs to the transpeptidase family.</text>
</comment>
<dbReference type="GO" id="GO:0046677">
    <property type="term" value="P:response to antibiotic"/>
    <property type="evidence" value="ECO:0007669"/>
    <property type="project" value="UniProtKB-KW"/>
</dbReference>
<dbReference type="GO" id="GO:0008360">
    <property type="term" value="P:regulation of cell shape"/>
    <property type="evidence" value="ECO:0007669"/>
    <property type="project" value="UniProtKB-KW"/>
</dbReference>
<dbReference type="InterPro" id="IPR050396">
    <property type="entry name" value="Glycosyltr_51/Transpeptidase"/>
</dbReference>
<comment type="catalytic activity">
    <reaction evidence="25">
        <text>[GlcNAc-(1-&gt;4)-Mur2Ac(oyl-L-Ala-gamma-D-Glu-L-Lys-D-Ala-D-Ala)](n)-di-trans,octa-cis-undecaprenyl diphosphate + beta-D-GlcNAc-(1-&gt;4)-Mur2Ac(oyl-L-Ala-gamma-D-Glu-L-Lys-D-Ala-D-Ala)-di-trans,octa-cis-undecaprenyl diphosphate = [GlcNAc-(1-&gt;4)-Mur2Ac(oyl-L-Ala-gamma-D-Glu-L-Lys-D-Ala-D-Ala)](n+1)-di-trans,octa-cis-undecaprenyl diphosphate + di-trans,octa-cis-undecaprenyl diphosphate + H(+)</text>
        <dbReference type="Rhea" id="RHEA:23708"/>
        <dbReference type="Rhea" id="RHEA-COMP:9602"/>
        <dbReference type="Rhea" id="RHEA-COMP:9603"/>
        <dbReference type="ChEBI" id="CHEBI:15378"/>
        <dbReference type="ChEBI" id="CHEBI:58405"/>
        <dbReference type="ChEBI" id="CHEBI:60033"/>
        <dbReference type="ChEBI" id="CHEBI:78435"/>
        <dbReference type="EC" id="2.4.99.28"/>
    </reaction>
</comment>
<evidence type="ECO:0000256" key="11">
    <source>
        <dbReference type="ARBA" id="ARBA00022676"/>
    </source>
</evidence>
<evidence type="ECO:0000256" key="27">
    <source>
        <dbReference type="SAM" id="Coils"/>
    </source>
</evidence>
<keyword evidence="18" id="KW-1133">Transmembrane helix</keyword>
<dbReference type="RefSeq" id="WP_146054924.1">
    <property type="nucleotide sequence ID" value="NZ_FUQT01000003.1"/>
</dbReference>
<comment type="subcellular location">
    <subcellularLocation>
        <location evidence="2">Cell membrane</location>
        <topology evidence="2">Single-pass type II membrane protein</topology>
    </subcellularLocation>
</comment>
<evidence type="ECO:0000256" key="3">
    <source>
        <dbReference type="ARBA" id="ARBA00004752"/>
    </source>
</evidence>
<evidence type="ECO:0000256" key="6">
    <source>
        <dbReference type="ARBA" id="ARBA00012448"/>
    </source>
</evidence>
<dbReference type="GO" id="GO:0008955">
    <property type="term" value="F:peptidoglycan glycosyltransferase activity"/>
    <property type="evidence" value="ECO:0007669"/>
    <property type="project" value="UniProtKB-EC"/>
</dbReference>
<evidence type="ECO:0000256" key="4">
    <source>
        <dbReference type="ARBA" id="ARBA00007090"/>
    </source>
</evidence>
<evidence type="ECO:0000256" key="10">
    <source>
        <dbReference type="ARBA" id="ARBA00022670"/>
    </source>
</evidence>
<feature type="domain" description="Glycosyl transferase family 51" evidence="30">
    <location>
        <begin position="19"/>
        <end position="192"/>
    </location>
</feature>
<dbReference type="InterPro" id="IPR001264">
    <property type="entry name" value="Glyco_trans_51"/>
</dbReference>
<dbReference type="Pfam" id="PF00905">
    <property type="entry name" value="Transpeptidase"/>
    <property type="match status" value="1"/>
</dbReference>
<comment type="pathway">
    <text evidence="26">Glycan biosynthesis.</text>
</comment>
<evidence type="ECO:0000259" key="30">
    <source>
        <dbReference type="Pfam" id="PF00912"/>
    </source>
</evidence>
<keyword evidence="17" id="KW-0573">Peptidoglycan synthesis</keyword>
<keyword evidence="15" id="KW-0133">Cell shape</keyword>
<evidence type="ECO:0000256" key="20">
    <source>
        <dbReference type="ARBA" id="ARBA00023251"/>
    </source>
</evidence>
<dbReference type="FunFam" id="1.10.3810.10:FF:000001">
    <property type="entry name" value="Penicillin-binding protein 1A"/>
    <property type="match status" value="1"/>
</dbReference>
<evidence type="ECO:0000313" key="32">
    <source>
        <dbReference type="Proteomes" id="UP000878956"/>
    </source>
</evidence>
<evidence type="ECO:0000256" key="9">
    <source>
        <dbReference type="ARBA" id="ARBA00022645"/>
    </source>
</evidence>
<keyword evidence="10" id="KW-0645">Protease</keyword>
<evidence type="ECO:0000256" key="5">
    <source>
        <dbReference type="ARBA" id="ARBA00007739"/>
    </source>
</evidence>
<dbReference type="PANTHER" id="PTHR32282">
    <property type="entry name" value="BINDING PROTEIN TRANSPEPTIDASE, PUTATIVE-RELATED"/>
    <property type="match status" value="1"/>
</dbReference>
<comment type="pathway">
    <text evidence="3">Cell wall biogenesis; peptidoglycan biosynthesis.</text>
</comment>
<organism evidence="31 32">
    <name type="scientific">Clostridioides difficile</name>
    <name type="common">Peptoclostridium difficile</name>
    <dbReference type="NCBI Taxonomy" id="1496"/>
    <lineage>
        <taxon>Bacteria</taxon>
        <taxon>Bacillati</taxon>
        <taxon>Bacillota</taxon>
        <taxon>Clostridia</taxon>
        <taxon>Peptostreptococcales</taxon>
        <taxon>Peptostreptococcaceae</taxon>
        <taxon>Clostridioides</taxon>
    </lineage>
</organism>
<reference evidence="31" key="1">
    <citation type="journal article" date="2018" name="Genome Biol.">
        <title>SKESA: strategic k-mer extension for scrupulous assemblies.</title>
        <authorList>
            <person name="Souvorov A."/>
            <person name="Agarwala R."/>
            <person name="Lipman D.J."/>
        </authorList>
    </citation>
    <scope>NUCLEOTIDE SEQUENCE</scope>
    <source>
        <strain evidence="31">HN1000</strain>
    </source>
</reference>
<dbReference type="AlphaFoldDB" id="A0AAN5VQ05"/>
<dbReference type="EC" id="3.4.16.4" evidence="6"/>
<dbReference type="GO" id="GO:0071555">
    <property type="term" value="P:cell wall organization"/>
    <property type="evidence" value="ECO:0007669"/>
    <property type="project" value="UniProtKB-KW"/>
</dbReference>
<protein>
    <recommendedName>
        <fullName evidence="7">Penicillin-binding protein 1A</fullName>
        <ecNumber evidence="24">2.4.99.28</ecNumber>
        <ecNumber evidence="6">3.4.16.4</ecNumber>
    </recommendedName>
</protein>
<evidence type="ECO:0000256" key="24">
    <source>
        <dbReference type="ARBA" id="ARBA00044770"/>
    </source>
</evidence>
<evidence type="ECO:0000256" key="26">
    <source>
        <dbReference type="ARBA" id="ARBA00060592"/>
    </source>
</evidence>
<proteinExistence type="inferred from homology"/>
<evidence type="ECO:0000256" key="13">
    <source>
        <dbReference type="ARBA" id="ARBA00022692"/>
    </source>
</evidence>
<comment type="function">
    <text evidence="1">Cell wall formation. Synthesis of cross-linked peptidoglycan from the lipid intermediates. The enzyme has a penicillin-insensitive transglycosylase N-terminal domain (formation of linear glycan strands) and a penicillin-sensitive transpeptidase C-terminal domain (cross-linking of the peptide subunits).</text>
</comment>
<evidence type="ECO:0000256" key="22">
    <source>
        <dbReference type="ARBA" id="ARBA00023316"/>
    </source>
</evidence>
<feature type="compositionally biased region" description="Basic and acidic residues" evidence="28">
    <location>
        <begin position="767"/>
        <end position="778"/>
    </location>
</feature>
<dbReference type="Gene3D" id="3.40.710.10">
    <property type="entry name" value="DD-peptidase/beta-lactamase superfamily"/>
    <property type="match status" value="1"/>
</dbReference>
<feature type="domain" description="Penicillin-binding protein transpeptidase" evidence="29">
    <location>
        <begin position="323"/>
        <end position="567"/>
    </location>
</feature>
<dbReference type="Pfam" id="PF00912">
    <property type="entry name" value="Transgly"/>
    <property type="match status" value="1"/>
</dbReference>
<keyword evidence="16" id="KW-0735">Signal-anchor</keyword>
<evidence type="ECO:0000256" key="16">
    <source>
        <dbReference type="ARBA" id="ARBA00022968"/>
    </source>
</evidence>